<evidence type="ECO:0000256" key="3">
    <source>
        <dbReference type="ARBA" id="ARBA00023125"/>
    </source>
</evidence>
<organism evidence="7 8">
    <name type="scientific">Agrilus planipennis</name>
    <name type="common">Emerald ash borer</name>
    <name type="synonym">Agrilus marcopoli</name>
    <dbReference type="NCBI Taxonomy" id="224129"/>
    <lineage>
        <taxon>Eukaryota</taxon>
        <taxon>Metazoa</taxon>
        <taxon>Ecdysozoa</taxon>
        <taxon>Arthropoda</taxon>
        <taxon>Hexapoda</taxon>
        <taxon>Insecta</taxon>
        <taxon>Pterygota</taxon>
        <taxon>Neoptera</taxon>
        <taxon>Endopterygota</taxon>
        <taxon>Coleoptera</taxon>
        <taxon>Polyphaga</taxon>
        <taxon>Elateriformia</taxon>
        <taxon>Buprestoidea</taxon>
        <taxon>Buprestidae</taxon>
        <taxon>Agrilinae</taxon>
        <taxon>Agrilus</taxon>
    </lineage>
</organism>
<dbReference type="STRING" id="224129.A0A1W4XF37"/>
<evidence type="ECO:0000313" key="7">
    <source>
        <dbReference type="Proteomes" id="UP000192223"/>
    </source>
</evidence>
<gene>
    <name evidence="8" type="primary">LOC108743557</name>
</gene>
<keyword evidence="4" id="KW-0804">Transcription</keyword>
<dbReference type="InterPro" id="IPR051098">
    <property type="entry name" value="NeuroDiff_E-box_TFs"/>
</dbReference>
<dbReference type="PANTHER" id="PTHR11793:SF13">
    <property type="entry name" value="PROTEIN DAUGHTERLESS"/>
    <property type="match status" value="1"/>
</dbReference>
<evidence type="ECO:0000256" key="1">
    <source>
        <dbReference type="ARBA" id="ARBA00004123"/>
    </source>
</evidence>
<comment type="subcellular location">
    <subcellularLocation>
        <location evidence="1">Nucleus</location>
    </subcellularLocation>
</comment>
<evidence type="ECO:0000256" key="2">
    <source>
        <dbReference type="ARBA" id="ARBA00023015"/>
    </source>
</evidence>
<sequence>MEERLDDAINVLRNHAESQINLGQLPPNLSASQVGALNYTPSTSEVPFSEPIKVERTTHHNKKRKEPPDSDSKPSSSVDSITQPNSTSIGSVTKASKRSRRYDDDDDDTHPGNKAVREKERRHANNIRERYVEIRF</sequence>
<accession>A0A1W4XF37</accession>
<dbReference type="OrthoDB" id="10034090at2759"/>
<evidence type="ECO:0000256" key="5">
    <source>
        <dbReference type="ARBA" id="ARBA00023242"/>
    </source>
</evidence>
<feature type="region of interest" description="Disordered" evidence="6">
    <location>
        <begin position="22"/>
        <end position="136"/>
    </location>
</feature>
<dbReference type="AlphaFoldDB" id="A0A1W4XF37"/>
<dbReference type="GO" id="GO:0000981">
    <property type="term" value="F:DNA-binding transcription factor activity, RNA polymerase II-specific"/>
    <property type="evidence" value="ECO:0007669"/>
    <property type="project" value="TreeGrafter"/>
</dbReference>
<keyword evidence="7" id="KW-1185">Reference proteome</keyword>
<feature type="compositionally biased region" description="Polar residues" evidence="6">
    <location>
        <begin position="81"/>
        <end position="94"/>
    </location>
</feature>
<keyword evidence="2" id="KW-0805">Transcription regulation</keyword>
<evidence type="ECO:0000313" key="8">
    <source>
        <dbReference type="RefSeq" id="XP_018334629.1"/>
    </source>
</evidence>
<dbReference type="Proteomes" id="UP000192223">
    <property type="component" value="Unplaced"/>
</dbReference>
<keyword evidence="3" id="KW-0238">DNA-binding</keyword>
<evidence type="ECO:0000256" key="4">
    <source>
        <dbReference type="ARBA" id="ARBA00023163"/>
    </source>
</evidence>
<feature type="compositionally biased region" description="Basic and acidic residues" evidence="6">
    <location>
        <begin position="109"/>
        <end position="136"/>
    </location>
</feature>
<proteinExistence type="predicted"/>
<feature type="compositionally biased region" description="Polar residues" evidence="6">
    <location>
        <begin position="22"/>
        <end position="46"/>
    </location>
</feature>
<dbReference type="GO" id="GO:0005634">
    <property type="term" value="C:nucleus"/>
    <property type="evidence" value="ECO:0007669"/>
    <property type="project" value="UniProtKB-SubCell"/>
</dbReference>
<dbReference type="RefSeq" id="XP_018334629.1">
    <property type="nucleotide sequence ID" value="XM_018479127.1"/>
</dbReference>
<evidence type="ECO:0000256" key="6">
    <source>
        <dbReference type="SAM" id="MobiDB-lite"/>
    </source>
</evidence>
<dbReference type="GeneID" id="108743557"/>
<dbReference type="GO" id="GO:0000978">
    <property type="term" value="F:RNA polymerase II cis-regulatory region sequence-specific DNA binding"/>
    <property type="evidence" value="ECO:0007669"/>
    <property type="project" value="TreeGrafter"/>
</dbReference>
<dbReference type="PANTHER" id="PTHR11793">
    <property type="entry name" value="BASIC HELIX-LOOP-HELIX TRANSCRIPTION FACTOR"/>
    <property type="match status" value="1"/>
</dbReference>
<keyword evidence="5" id="KW-0539">Nucleus</keyword>
<dbReference type="GO" id="GO:0005667">
    <property type="term" value="C:transcription regulator complex"/>
    <property type="evidence" value="ECO:0007669"/>
    <property type="project" value="TreeGrafter"/>
</dbReference>
<reference evidence="8" key="1">
    <citation type="submission" date="2025-08" db="UniProtKB">
        <authorList>
            <consortium name="RefSeq"/>
        </authorList>
    </citation>
    <scope>IDENTIFICATION</scope>
    <source>
        <tissue evidence="8">Entire body</tissue>
    </source>
</reference>
<dbReference type="GO" id="GO:0000785">
    <property type="term" value="C:chromatin"/>
    <property type="evidence" value="ECO:0007669"/>
    <property type="project" value="TreeGrafter"/>
</dbReference>
<name>A0A1W4XF37_AGRPL</name>
<dbReference type="InParanoid" id="A0A1W4XF37"/>
<protein>
    <submittedName>
        <fullName evidence="8">Transcription factor 4-like</fullName>
    </submittedName>
</protein>
<dbReference type="KEGG" id="apln:108743557"/>